<feature type="region of interest" description="Disordered" evidence="2">
    <location>
        <begin position="344"/>
        <end position="364"/>
    </location>
</feature>
<dbReference type="Gene3D" id="3.40.630.190">
    <property type="entry name" value="LCP protein"/>
    <property type="match status" value="1"/>
</dbReference>
<dbReference type="PANTHER" id="PTHR33392">
    <property type="entry name" value="POLYISOPRENYL-TEICHOIC ACID--PEPTIDOGLYCAN TEICHOIC ACID TRANSFERASE TAGU"/>
    <property type="match status" value="1"/>
</dbReference>
<evidence type="ECO:0000256" key="1">
    <source>
        <dbReference type="ARBA" id="ARBA00006068"/>
    </source>
</evidence>
<feature type="non-terminal residue" evidence="5">
    <location>
        <position position="1"/>
    </location>
</feature>
<keyword evidence="3" id="KW-0812">Transmembrane</keyword>
<proteinExistence type="inferred from homology"/>
<evidence type="ECO:0000259" key="4">
    <source>
        <dbReference type="Pfam" id="PF03816"/>
    </source>
</evidence>
<dbReference type="EMBL" id="AVPL01000023">
    <property type="protein sequence ID" value="KGN41113.1"/>
    <property type="molecule type" value="Genomic_DNA"/>
</dbReference>
<organism evidence="5 6">
    <name type="scientific">Knoellia aerolata DSM 18566</name>
    <dbReference type="NCBI Taxonomy" id="1385519"/>
    <lineage>
        <taxon>Bacteria</taxon>
        <taxon>Bacillati</taxon>
        <taxon>Actinomycetota</taxon>
        <taxon>Actinomycetes</taxon>
        <taxon>Micrococcales</taxon>
        <taxon>Intrasporangiaceae</taxon>
        <taxon>Knoellia</taxon>
    </lineage>
</organism>
<evidence type="ECO:0000256" key="3">
    <source>
        <dbReference type="SAM" id="Phobius"/>
    </source>
</evidence>
<dbReference type="PANTHER" id="PTHR33392:SF6">
    <property type="entry name" value="POLYISOPRENYL-TEICHOIC ACID--PEPTIDOGLYCAN TEICHOIC ACID TRANSFERASE TAGU"/>
    <property type="match status" value="1"/>
</dbReference>
<dbReference type="AlphaFoldDB" id="A0A0A0JVB1"/>
<accession>A0A0A0JVB1</accession>
<keyword evidence="3" id="KW-0472">Membrane</keyword>
<keyword evidence="3" id="KW-1133">Transmembrane helix</keyword>
<feature type="transmembrane region" description="Helical" evidence="3">
    <location>
        <begin position="45"/>
        <end position="67"/>
    </location>
</feature>
<dbReference type="RefSeq" id="WP_245618350.1">
    <property type="nucleotide sequence ID" value="NZ_AVPL01000023.1"/>
</dbReference>
<feature type="region of interest" description="Disordered" evidence="2">
    <location>
        <begin position="1"/>
        <end position="36"/>
    </location>
</feature>
<gene>
    <name evidence="5" type="ORF">N801_09080</name>
</gene>
<dbReference type="InterPro" id="IPR050922">
    <property type="entry name" value="LytR/CpsA/Psr_CW_biosynth"/>
</dbReference>
<evidence type="ECO:0000256" key="2">
    <source>
        <dbReference type="SAM" id="MobiDB-lite"/>
    </source>
</evidence>
<name>A0A0A0JVB1_9MICO</name>
<dbReference type="NCBIfam" id="TIGR00350">
    <property type="entry name" value="lytR_cpsA_psr"/>
    <property type="match status" value="1"/>
</dbReference>
<sequence length="364" mass="39166">ARPPRREHAPAPRRPEPERRQGPPRGARPVADPIQQEPRRRRRTWLLLPLLLALWLVFLVVTPFHAWSTVSRVEDAPAGDRPAETPGNTYLLVGSDSREGLTAEQRNELGTGTAEGRRTDSIMIVHVPAGGGKSAIVSIPRDSYMPIPGHNSNKVNAAYSIGGPQLLVETLEQVTDLRIDGYLEIGFGGFASVVDSLGGVDICVPFAMDDPKAHINLAKGCQTLDGKNALGFVRARYSDPRGDIGRAERQRQFLAAIMKGAATPSTVLNPFRYWSFTHTAASAVGVGEETGMRDAANILLAMRGAGNDSTLSLTVPIQDANYPTAAGSAVKWDTERAKALFTMLREDQPLEGPPAGTDGKPSQG</sequence>
<dbReference type="eggNOG" id="COG1316">
    <property type="taxonomic scope" value="Bacteria"/>
</dbReference>
<dbReference type="Pfam" id="PF03816">
    <property type="entry name" value="LytR_cpsA_psr"/>
    <property type="match status" value="1"/>
</dbReference>
<protein>
    <submittedName>
        <fullName evidence="5">Transcriptional regulator</fullName>
    </submittedName>
</protein>
<reference evidence="5 6" key="1">
    <citation type="submission" date="2013-08" db="EMBL/GenBank/DDBJ databases">
        <title>The genome sequence of Knoellia aerolata.</title>
        <authorList>
            <person name="Zhu W."/>
            <person name="Wang G."/>
        </authorList>
    </citation>
    <scope>NUCLEOTIDE SEQUENCE [LARGE SCALE GENOMIC DNA]</scope>
    <source>
        <strain evidence="5 6">DSM 18566</strain>
    </source>
</reference>
<feature type="compositionally biased region" description="Basic and acidic residues" evidence="2">
    <location>
        <begin position="1"/>
        <end position="21"/>
    </location>
</feature>
<comment type="similarity">
    <text evidence="1">Belongs to the LytR/CpsA/Psr (LCP) family.</text>
</comment>
<dbReference type="InterPro" id="IPR004474">
    <property type="entry name" value="LytR_CpsA_psr"/>
</dbReference>
<keyword evidence="6" id="KW-1185">Reference proteome</keyword>
<feature type="domain" description="Cell envelope-related transcriptional attenuator" evidence="4">
    <location>
        <begin position="118"/>
        <end position="260"/>
    </location>
</feature>
<evidence type="ECO:0000313" key="6">
    <source>
        <dbReference type="Proteomes" id="UP000030013"/>
    </source>
</evidence>
<dbReference type="Proteomes" id="UP000030013">
    <property type="component" value="Unassembled WGS sequence"/>
</dbReference>
<comment type="caution">
    <text evidence="5">The sequence shown here is derived from an EMBL/GenBank/DDBJ whole genome shotgun (WGS) entry which is preliminary data.</text>
</comment>
<evidence type="ECO:0000313" key="5">
    <source>
        <dbReference type="EMBL" id="KGN41113.1"/>
    </source>
</evidence>